<feature type="compositionally biased region" description="Low complexity" evidence="1">
    <location>
        <begin position="802"/>
        <end position="812"/>
    </location>
</feature>
<comment type="caution">
    <text evidence="2">The sequence shown here is derived from an EMBL/GenBank/DDBJ whole genome shotgun (WGS) entry which is preliminary data.</text>
</comment>
<feature type="region of interest" description="Disordered" evidence="1">
    <location>
        <begin position="590"/>
        <end position="661"/>
    </location>
</feature>
<sequence>MKFIESCPVEKYPCREPFSETQWTEFACQVGDCPAGYACCSDSCFKFKICKQSREEIYTTDTAVTLEQKPNQSVTTAKLSYDETNGPVTTETPKITSVLIRTVTPDKDDTKTITSSSNIFTRTQSLFVSQDYEDSETDDETVSNTDTSDVITSYHLSSTTHNSYQVFKEETKTTDVSLADSLNNYHGRGIDTEDDEKDYAETTTSIKNNFTQTSDSVKTEAETEISNITTSYPSSSDTSYDVFNEKTKATTVSIVDFSNNYDSSGIDTENTDGYHGEAIISSGNNFTQTPNSDTTDDGNSPVDNMSLDLATEIFNITTRYPSSGNSTCANNEVSKGETKTSAASTTYCSNNYNGNGSNTEDSDQDYVEGTTSSRNNLTQTPNSDTSENGNGTDDEDISFDLETKIFNLTTIDPSSGSTYASNEVSEGDSKTVIVSTVDSSNNYDGSGSDTEDDDEDYGEVTTSSRNNLTQPTNSNTTENVTNLVDKDISFELEIKIFNITTVYPPSANSTYVSNGVSEGEPKTVSLSTVDSSNNYDGSGSDTEDSDEGYVEATTSSRNNLTPNSDTPENGNDTGDEDISFDLETEIFNLTTIDPSSGNSTYASNEVSEGDSKTVIVSTVDSSNNYDGSGSDTEDDDEDYGEVTTSSRNNLTQTPNSNTTENVTNLVDKDISFELEIKIFNITTIYPPSANSTYVSNGVSEGEPKTVIVSTVDSSNNYDGSGSDTEDSDEGYAEATTSSRNNLTPNSDTPENGNDTGDEDISFDLETKIFNLTTIDPSSGNSTYASNTISEGESKTVIVSTVDSSNNYDGSGSDTEDDDEDYGEVTTSSRTKITQLPNSNTTENVTSLVDRDTSFELKTEIFNITTKYPSLGNNTYVNKEVSTGETKTTAISTVGSSDIYYDASGGDREEDDDNHTKTPFLPQYNKGRAIDDDDVTKSRKEVLNVTTIYPLSSIAVYTSNESEGNTKMSGMSNVSDTSKSINNSPVITNTNVDDEDNDNDDDSGYTDPSGDEDTIDIQQLNNM</sequence>
<gene>
    <name evidence="2" type="ORF">Zmor_023646</name>
</gene>
<accession>A0AA38HYG0</accession>
<feature type="region of interest" description="Disordered" evidence="1">
    <location>
        <begin position="511"/>
        <end position="577"/>
    </location>
</feature>
<feature type="compositionally biased region" description="Polar residues" evidence="1">
    <location>
        <begin position="463"/>
        <end position="480"/>
    </location>
</feature>
<dbReference type="EMBL" id="JALNTZ010000007">
    <property type="protein sequence ID" value="KAJ3646035.1"/>
    <property type="molecule type" value="Genomic_DNA"/>
</dbReference>
<feature type="region of interest" description="Disordered" evidence="1">
    <location>
        <begin position="320"/>
        <end position="396"/>
    </location>
</feature>
<feature type="compositionally biased region" description="Polar residues" evidence="1">
    <location>
        <begin position="320"/>
        <end position="343"/>
    </location>
</feature>
<feature type="region of interest" description="Disordered" evidence="1">
    <location>
        <begin position="711"/>
        <end position="759"/>
    </location>
</feature>
<feature type="compositionally biased region" description="Polar residues" evidence="1">
    <location>
        <begin position="590"/>
        <end position="606"/>
    </location>
</feature>
<keyword evidence="3" id="KW-1185">Reference proteome</keyword>
<feature type="region of interest" description="Disordered" evidence="1">
    <location>
        <begin position="270"/>
        <end position="305"/>
    </location>
</feature>
<dbReference type="Proteomes" id="UP001168821">
    <property type="component" value="Unassembled WGS sequence"/>
</dbReference>
<organism evidence="2 3">
    <name type="scientific">Zophobas morio</name>
    <dbReference type="NCBI Taxonomy" id="2755281"/>
    <lineage>
        <taxon>Eukaryota</taxon>
        <taxon>Metazoa</taxon>
        <taxon>Ecdysozoa</taxon>
        <taxon>Arthropoda</taxon>
        <taxon>Hexapoda</taxon>
        <taxon>Insecta</taxon>
        <taxon>Pterygota</taxon>
        <taxon>Neoptera</taxon>
        <taxon>Endopterygota</taxon>
        <taxon>Coleoptera</taxon>
        <taxon>Polyphaga</taxon>
        <taxon>Cucujiformia</taxon>
        <taxon>Tenebrionidae</taxon>
        <taxon>Zophobas</taxon>
    </lineage>
</organism>
<feature type="compositionally biased region" description="Low complexity" evidence="1">
    <location>
        <begin position="438"/>
        <end position="448"/>
    </location>
</feature>
<feature type="compositionally biased region" description="Acidic residues" evidence="1">
    <location>
        <begin position="813"/>
        <end position="822"/>
    </location>
</feature>
<evidence type="ECO:0000313" key="3">
    <source>
        <dbReference type="Proteomes" id="UP001168821"/>
    </source>
</evidence>
<feature type="compositionally biased region" description="Low complexity" evidence="1">
    <location>
        <begin position="712"/>
        <end position="722"/>
    </location>
</feature>
<protein>
    <submittedName>
        <fullName evidence="2">Uncharacterized protein</fullName>
    </submittedName>
</protein>
<feature type="compositionally biased region" description="Polar residues" evidence="1">
    <location>
        <begin position="281"/>
        <end position="303"/>
    </location>
</feature>
<feature type="region of interest" description="Disordered" evidence="1">
    <location>
        <begin position="801"/>
        <end position="823"/>
    </location>
</feature>
<feature type="compositionally biased region" description="Acidic residues" evidence="1">
    <location>
        <begin position="449"/>
        <end position="458"/>
    </location>
</feature>
<feature type="compositionally biased region" description="Low complexity" evidence="1">
    <location>
        <begin position="620"/>
        <end position="630"/>
    </location>
</feature>
<dbReference type="AlphaFoldDB" id="A0AA38HYG0"/>
<reference evidence="2" key="1">
    <citation type="journal article" date="2023" name="G3 (Bethesda)">
        <title>Whole genome assemblies of Zophobas morio and Tenebrio molitor.</title>
        <authorList>
            <person name="Kaur S."/>
            <person name="Stinson S.A."/>
            <person name="diCenzo G.C."/>
        </authorList>
    </citation>
    <scope>NUCLEOTIDE SEQUENCE</scope>
    <source>
        <strain evidence="2">QUZm001</strain>
    </source>
</reference>
<feature type="compositionally biased region" description="Polar residues" evidence="1">
    <location>
        <begin position="734"/>
        <end position="754"/>
    </location>
</feature>
<feature type="compositionally biased region" description="Polar residues" evidence="1">
    <location>
        <begin position="961"/>
        <end position="987"/>
    </location>
</feature>
<evidence type="ECO:0000256" key="1">
    <source>
        <dbReference type="SAM" id="MobiDB-lite"/>
    </source>
</evidence>
<feature type="compositionally biased region" description="Polar residues" evidence="1">
    <location>
        <begin position="645"/>
        <end position="661"/>
    </location>
</feature>
<evidence type="ECO:0000313" key="2">
    <source>
        <dbReference type="EMBL" id="KAJ3646035.1"/>
    </source>
</evidence>
<name>A0AA38HYG0_9CUCU</name>
<feature type="region of interest" description="Disordered" evidence="1">
    <location>
        <begin position="961"/>
        <end position="1022"/>
    </location>
</feature>
<feature type="compositionally biased region" description="Polar residues" evidence="1">
    <location>
        <begin position="369"/>
        <end position="391"/>
    </location>
</feature>
<feature type="region of interest" description="Disordered" evidence="1">
    <location>
        <begin position="436"/>
        <end position="480"/>
    </location>
</feature>
<feature type="compositionally biased region" description="Polar residues" evidence="1">
    <location>
        <begin position="552"/>
        <end position="572"/>
    </location>
</feature>
<feature type="compositionally biased region" description="Low complexity" evidence="1">
    <location>
        <begin position="530"/>
        <end position="540"/>
    </location>
</feature>
<feature type="compositionally biased region" description="Acidic residues" evidence="1">
    <location>
        <begin position="631"/>
        <end position="640"/>
    </location>
</feature>
<feature type="compositionally biased region" description="Acidic residues" evidence="1">
    <location>
        <begin position="991"/>
        <end position="1014"/>
    </location>
</feature>
<feature type="region of interest" description="Disordered" evidence="1">
    <location>
        <begin position="904"/>
        <end position="928"/>
    </location>
</feature>
<feature type="compositionally biased region" description="Low complexity" evidence="1">
    <location>
        <begin position="344"/>
        <end position="359"/>
    </location>
</feature>
<proteinExistence type="predicted"/>